<dbReference type="AlphaFoldDB" id="A0A927R6Z7"/>
<dbReference type="EMBL" id="JADBEL010000013">
    <property type="protein sequence ID" value="MBE1555449.1"/>
    <property type="molecule type" value="Genomic_DNA"/>
</dbReference>
<accession>A0A927R6Z7</accession>
<keyword evidence="2" id="KW-1185">Reference proteome</keyword>
<reference evidence="1" key="1">
    <citation type="submission" date="2020-10" db="EMBL/GenBank/DDBJ databases">
        <title>Genomic Encyclopedia of Type Strains, Phase IV (KMG-IV): sequencing the most valuable type-strain genomes for metagenomic binning, comparative biology and taxonomic classification.</title>
        <authorList>
            <person name="Goeker M."/>
        </authorList>
    </citation>
    <scope>NUCLEOTIDE SEQUENCE</scope>
    <source>
        <strain evidence="1">DSM 13886</strain>
    </source>
</reference>
<evidence type="ECO:0000313" key="2">
    <source>
        <dbReference type="Proteomes" id="UP000658225"/>
    </source>
</evidence>
<gene>
    <name evidence="1" type="ORF">H4683_002554</name>
</gene>
<comment type="caution">
    <text evidence="1">The sequence shown here is derived from an EMBL/GenBank/DDBJ whole genome shotgun (WGS) entry which is preliminary data.</text>
</comment>
<organism evidence="1 2">
    <name type="scientific">Sporosarcina limicola</name>
    <dbReference type="NCBI Taxonomy" id="34101"/>
    <lineage>
        <taxon>Bacteria</taxon>
        <taxon>Bacillati</taxon>
        <taxon>Bacillota</taxon>
        <taxon>Bacilli</taxon>
        <taxon>Bacillales</taxon>
        <taxon>Caryophanaceae</taxon>
        <taxon>Sporosarcina</taxon>
    </lineage>
</organism>
<dbReference type="Proteomes" id="UP000658225">
    <property type="component" value="Unassembled WGS sequence"/>
</dbReference>
<proteinExistence type="predicted"/>
<name>A0A927R6Z7_9BACL</name>
<protein>
    <recommendedName>
        <fullName evidence="3">Competence pheromone ComX</fullName>
    </recommendedName>
</protein>
<evidence type="ECO:0008006" key="3">
    <source>
        <dbReference type="Google" id="ProtNLM"/>
    </source>
</evidence>
<sequence>MSKIIQYLIQNPNLIALFLEEKICLLNFKEEVDNKALYEVLNGKIMSNIKYWK</sequence>
<evidence type="ECO:0000313" key="1">
    <source>
        <dbReference type="EMBL" id="MBE1555449.1"/>
    </source>
</evidence>